<dbReference type="PROSITE" id="PS51257">
    <property type="entry name" value="PROKAR_LIPOPROTEIN"/>
    <property type="match status" value="1"/>
</dbReference>
<evidence type="ECO:0000313" key="1">
    <source>
        <dbReference type="EMBL" id="WMT09847.1"/>
    </source>
</evidence>
<sequence length="224" mass="24896">MNRRTLLTSISVGAATVAGCTGGVENDETGRKYEECNLPALQYGTLPEDVRAEVDTAFNEGQYETDGELLWQQVAGPGVEFLKKGGPWYTPDGTYYTPQVDSDNGVHTLQFEETTPQLDSTKYLHVEDVPEVPVNITIKYTDGTVLEDHTIEEKDDYPEVPVSNKVGTYLVEVTVKDWGTVTEEFGIDHFTQELNFGIHRESESSFSVSIQDNPATYPASCPWE</sequence>
<dbReference type="GeneID" id="39861852"/>
<proteinExistence type="predicted"/>
<dbReference type="Proteomes" id="UP001224926">
    <property type="component" value="Chromosome"/>
</dbReference>
<dbReference type="EMBL" id="CP101873">
    <property type="protein sequence ID" value="WMT09847.1"/>
    <property type="molecule type" value="Genomic_DNA"/>
</dbReference>
<dbReference type="RefSeq" id="WP_136396878.1">
    <property type="nucleotide sequence ID" value="NZ_CP101873.1"/>
</dbReference>
<gene>
    <name evidence="1" type="ORF">NP511_09505</name>
</gene>
<organism evidence="1 2">
    <name type="scientific">Natrinema thermotolerans</name>
    <dbReference type="NCBI Taxonomy" id="121872"/>
    <lineage>
        <taxon>Archaea</taxon>
        <taxon>Methanobacteriati</taxon>
        <taxon>Methanobacteriota</taxon>
        <taxon>Stenosarchaea group</taxon>
        <taxon>Halobacteria</taxon>
        <taxon>Halobacteriales</taxon>
        <taxon>Natrialbaceae</taxon>
        <taxon>Natrinema</taxon>
    </lineage>
</organism>
<protein>
    <submittedName>
        <fullName evidence="1">Uncharacterized protein</fullName>
    </submittedName>
</protein>
<dbReference type="AlphaFoldDB" id="A0AAF0PE42"/>
<accession>A0AAF0PE42</accession>
<name>A0AAF0PE42_9EURY</name>
<reference evidence="1 2" key="1">
    <citation type="submission" date="2022-07" db="EMBL/GenBank/DDBJ databases">
        <title>Two temperate virus in Haloterrigena jeotgali A29.</title>
        <authorList>
            <person name="Deng X."/>
        </authorList>
    </citation>
    <scope>NUCLEOTIDE SEQUENCE [LARGE SCALE GENOMIC DNA]</scope>
    <source>
        <strain evidence="1 2">A29</strain>
    </source>
</reference>
<keyword evidence="2" id="KW-1185">Reference proteome</keyword>
<evidence type="ECO:0000313" key="2">
    <source>
        <dbReference type="Proteomes" id="UP001224926"/>
    </source>
</evidence>